<dbReference type="SUPFAM" id="SSF56784">
    <property type="entry name" value="HAD-like"/>
    <property type="match status" value="1"/>
</dbReference>
<evidence type="ECO:0000313" key="5">
    <source>
        <dbReference type="Proteomes" id="UP000283895"/>
    </source>
</evidence>
<evidence type="ECO:0000256" key="2">
    <source>
        <dbReference type="ARBA" id="ARBA00022801"/>
    </source>
</evidence>
<proteinExistence type="inferred from homology"/>
<dbReference type="GO" id="GO:0019120">
    <property type="term" value="F:hydrolase activity, acting on acid halide bonds, in C-halide compounds"/>
    <property type="evidence" value="ECO:0007669"/>
    <property type="project" value="InterPro"/>
</dbReference>
<dbReference type="Pfam" id="PF00702">
    <property type="entry name" value="Hydrolase"/>
    <property type="match status" value="1"/>
</dbReference>
<keyword evidence="5" id="KW-1185">Reference proteome</keyword>
<dbReference type="EMBL" id="LKEA01000031">
    <property type="protein sequence ID" value="ROV96814.1"/>
    <property type="molecule type" value="Genomic_DNA"/>
</dbReference>
<feature type="region of interest" description="Disordered" evidence="3">
    <location>
        <begin position="34"/>
        <end position="53"/>
    </location>
</feature>
<dbReference type="OrthoDB" id="40579at2759"/>
<accession>A0A423W0F6</accession>
<dbReference type="NCBIfam" id="TIGR01493">
    <property type="entry name" value="HAD-SF-IA-v2"/>
    <property type="match status" value="1"/>
</dbReference>
<evidence type="ECO:0000256" key="1">
    <source>
        <dbReference type="ARBA" id="ARBA00008106"/>
    </source>
</evidence>
<comment type="caution">
    <text evidence="4">The sequence shown here is derived from an EMBL/GenBank/DDBJ whole genome shotgun (WGS) entry which is preliminary data.</text>
</comment>
<dbReference type="Proteomes" id="UP000283895">
    <property type="component" value="Unassembled WGS sequence"/>
</dbReference>
<name>A0A423W0F6_9PEZI</name>
<dbReference type="InterPro" id="IPR023198">
    <property type="entry name" value="PGP-like_dom2"/>
</dbReference>
<feature type="compositionally biased region" description="Low complexity" evidence="3">
    <location>
        <begin position="34"/>
        <end position="47"/>
    </location>
</feature>
<dbReference type="Gene3D" id="1.10.150.240">
    <property type="entry name" value="Putative phosphatase, domain 2"/>
    <property type="match status" value="1"/>
</dbReference>
<comment type="similarity">
    <text evidence="1">Belongs to the HAD-like hydrolase superfamily. S-2-haloalkanoic acid dehalogenase family.</text>
</comment>
<dbReference type="PANTHER" id="PTHR43316">
    <property type="entry name" value="HYDROLASE, HALOACID DELAHOGENASE-RELATED"/>
    <property type="match status" value="1"/>
</dbReference>
<protein>
    <recommendedName>
        <fullName evidence="6">Haloacid dehalogenase, type II</fullName>
    </recommendedName>
</protein>
<dbReference type="InterPro" id="IPR051540">
    <property type="entry name" value="S-2-haloacid_dehalogenase"/>
</dbReference>
<sequence>MPVEALRDIKALTFDVFGTVVNWRESVESALKESITSRSRSKSGTTTPHHLPTDLQRRAAALTDEDYARLAQEWRDSYKRFTRSFRAGDDGTPWKDIDTHHHESLVALLEKWQLAGLYTNDDDAAEVKELSLVWHRLQPWPDSARGIRQLGGGEEGKDEDEEGLGLVTATLSNGNHSLLADLNDSGGLGFSRLISAEDFGVYKPDPKVYLGAAEKLGCAPGEVAMVAAHLNDLDAARKLGLRTIYVEREGEEDWSVDDERYQAAKEWVDLWIGLDGDGFIGVARALKSL</sequence>
<dbReference type="GO" id="GO:0016791">
    <property type="term" value="F:phosphatase activity"/>
    <property type="evidence" value="ECO:0007669"/>
    <property type="project" value="UniProtKB-ARBA"/>
</dbReference>
<dbReference type="NCBIfam" id="TIGR01428">
    <property type="entry name" value="HAD_type_II"/>
    <property type="match status" value="1"/>
</dbReference>
<dbReference type="InterPro" id="IPR036412">
    <property type="entry name" value="HAD-like_sf"/>
</dbReference>
<dbReference type="InterPro" id="IPR006439">
    <property type="entry name" value="HAD-SF_hydro_IA"/>
</dbReference>
<reference evidence="4 5" key="1">
    <citation type="submission" date="2015-09" db="EMBL/GenBank/DDBJ databases">
        <title>Host preference determinants of Valsa canker pathogens revealed by comparative genomics.</title>
        <authorList>
            <person name="Yin Z."/>
            <person name="Huang L."/>
        </authorList>
    </citation>
    <scope>NUCLEOTIDE SEQUENCE [LARGE SCALE GENOMIC DNA]</scope>
    <source>
        <strain evidence="4 5">03-1</strain>
    </source>
</reference>
<dbReference type="Gene3D" id="3.40.50.1000">
    <property type="entry name" value="HAD superfamily/HAD-like"/>
    <property type="match status" value="1"/>
</dbReference>
<dbReference type="InterPro" id="IPR006328">
    <property type="entry name" value="2-HAD"/>
</dbReference>
<organism evidence="4 5">
    <name type="scientific">Cytospora schulzeri</name>
    <dbReference type="NCBI Taxonomy" id="448051"/>
    <lineage>
        <taxon>Eukaryota</taxon>
        <taxon>Fungi</taxon>
        <taxon>Dikarya</taxon>
        <taxon>Ascomycota</taxon>
        <taxon>Pezizomycotina</taxon>
        <taxon>Sordariomycetes</taxon>
        <taxon>Sordariomycetidae</taxon>
        <taxon>Diaporthales</taxon>
        <taxon>Cytosporaceae</taxon>
        <taxon>Cytospora</taxon>
    </lineage>
</organism>
<dbReference type="SFLD" id="SFLDG01129">
    <property type="entry name" value="C1.5:_HAD__Beta-PGM__Phosphata"/>
    <property type="match status" value="1"/>
</dbReference>
<gene>
    <name evidence="4" type="ORF">VMCG_07931</name>
</gene>
<keyword evidence="2" id="KW-0378">Hydrolase</keyword>
<evidence type="ECO:0000256" key="3">
    <source>
        <dbReference type="SAM" id="MobiDB-lite"/>
    </source>
</evidence>
<dbReference type="PANTHER" id="PTHR43316:SF3">
    <property type="entry name" value="HALOACID DEHALOGENASE, TYPE II (AFU_ORTHOLOGUE AFUA_2G07750)-RELATED"/>
    <property type="match status" value="1"/>
</dbReference>
<dbReference type="SFLD" id="SFLDS00003">
    <property type="entry name" value="Haloacid_Dehalogenase"/>
    <property type="match status" value="1"/>
</dbReference>
<evidence type="ECO:0000313" key="4">
    <source>
        <dbReference type="EMBL" id="ROV96814.1"/>
    </source>
</evidence>
<dbReference type="STRING" id="356882.A0A423W0F6"/>
<evidence type="ECO:0008006" key="6">
    <source>
        <dbReference type="Google" id="ProtNLM"/>
    </source>
</evidence>
<dbReference type="AlphaFoldDB" id="A0A423W0F6"/>
<dbReference type="InterPro" id="IPR023214">
    <property type="entry name" value="HAD_sf"/>
</dbReference>